<dbReference type="InterPro" id="IPR010985">
    <property type="entry name" value="Ribbon_hlx_hlx"/>
</dbReference>
<dbReference type="SUPFAM" id="SSF47598">
    <property type="entry name" value="Ribbon-helix-helix"/>
    <property type="match status" value="1"/>
</dbReference>
<comment type="caution">
    <text evidence="2">The sequence shown here is derived from an EMBL/GenBank/DDBJ whole genome shotgun (WGS) entry which is preliminary data.</text>
</comment>
<dbReference type="Pfam" id="PF01402">
    <property type="entry name" value="RHH_1"/>
    <property type="match status" value="1"/>
</dbReference>
<protein>
    <recommendedName>
        <fullName evidence="1">Ribbon-helix-helix protein CopG domain-containing protein</fullName>
    </recommendedName>
</protein>
<dbReference type="CDD" id="cd22231">
    <property type="entry name" value="RHH_NikR_HicB-like"/>
    <property type="match status" value="1"/>
</dbReference>
<sequence>MPESYVDGVDELIGQNKYPNRSEVIRIAIRDLLVDELWGERKVSGGLPLIAQLEQMALQNASKPNPQP</sequence>
<evidence type="ECO:0000313" key="2">
    <source>
        <dbReference type="EMBL" id="GAG54070.1"/>
    </source>
</evidence>
<gene>
    <name evidence="2" type="ORF">S01H4_13121</name>
</gene>
<dbReference type="AlphaFoldDB" id="X0YDY0"/>
<organism evidence="2">
    <name type="scientific">marine sediment metagenome</name>
    <dbReference type="NCBI Taxonomy" id="412755"/>
    <lineage>
        <taxon>unclassified sequences</taxon>
        <taxon>metagenomes</taxon>
        <taxon>ecological metagenomes</taxon>
    </lineage>
</organism>
<dbReference type="GO" id="GO:0006355">
    <property type="term" value="P:regulation of DNA-templated transcription"/>
    <property type="evidence" value="ECO:0007669"/>
    <property type="project" value="InterPro"/>
</dbReference>
<feature type="domain" description="Ribbon-helix-helix protein CopG" evidence="1">
    <location>
        <begin position="2"/>
        <end position="35"/>
    </location>
</feature>
<dbReference type="Gene3D" id="1.10.1220.10">
    <property type="entry name" value="Met repressor-like"/>
    <property type="match status" value="1"/>
</dbReference>
<reference evidence="2" key="1">
    <citation type="journal article" date="2014" name="Front. Microbiol.">
        <title>High frequency of phylogenetically diverse reductive dehalogenase-homologous genes in deep subseafloor sedimentary metagenomes.</title>
        <authorList>
            <person name="Kawai M."/>
            <person name="Futagami T."/>
            <person name="Toyoda A."/>
            <person name="Takaki Y."/>
            <person name="Nishi S."/>
            <person name="Hori S."/>
            <person name="Arai W."/>
            <person name="Tsubouchi T."/>
            <person name="Morono Y."/>
            <person name="Uchiyama I."/>
            <person name="Ito T."/>
            <person name="Fujiyama A."/>
            <person name="Inagaki F."/>
            <person name="Takami H."/>
        </authorList>
    </citation>
    <scope>NUCLEOTIDE SEQUENCE</scope>
    <source>
        <strain evidence="2">Expedition CK06-06</strain>
    </source>
</reference>
<dbReference type="InterPro" id="IPR002145">
    <property type="entry name" value="CopG"/>
</dbReference>
<dbReference type="EMBL" id="BART01005790">
    <property type="protein sequence ID" value="GAG54070.1"/>
    <property type="molecule type" value="Genomic_DNA"/>
</dbReference>
<name>X0YDY0_9ZZZZ</name>
<evidence type="ECO:0000259" key="1">
    <source>
        <dbReference type="Pfam" id="PF01402"/>
    </source>
</evidence>
<proteinExistence type="predicted"/>
<dbReference type="InterPro" id="IPR013321">
    <property type="entry name" value="Arc_rbn_hlx_hlx"/>
</dbReference>
<accession>X0YDY0</accession>